<reference evidence="4 5" key="1">
    <citation type="submission" date="2020-02" db="EMBL/GenBank/DDBJ databases">
        <authorList>
            <person name="Zheng R.K."/>
            <person name="Sun C.M."/>
        </authorList>
    </citation>
    <scope>NUCLEOTIDE SEQUENCE [LARGE SCALE GENOMIC DNA]</scope>
    <source>
        <strain evidence="5">rifampicinis</strain>
    </source>
</reference>
<protein>
    <recommendedName>
        <fullName evidence="3">CARDB domain-containing protein</fullName>
    </recommendedName>
</protein>
<feature type="domain" description="CARDB" evidence="3">
    <location>
        <begin position="453"/>
        <end position="553"/>
    </location>
</feature>
<evidence type="ECO:0000256" key="1">
    <source>
        <dbReference type="SAM" id="MobiDB-lite"/>
    </source>
</evidence>
<evidence type="ECO:0000313" key="4">
    <source>
        <dbReference type="EMBL" id="QPC80544.1"/>
    </source>
</evidence>
<dbReference type="InterPro" id="IPR013783">
    <property type="entry name" value="Ig-like_fold"/>
</dbReference>
<keyword evidence="2" id="KW-1133">Transmembrane helix</keyword>
<dbReference type="Pfam" id="PF07705">
    <property type="entry name" value="CARDB"/>
    <property type="match status" value="1"/>
</dbReference>
<evidence type="ECO:0000256" key="2">
    <source>
        <dbReference type="SAM" id="Phobius"/>
    </source>
</evidence>
<dbReference type="RefSeq" id="WP_195168619.1">
    <property type="nucleotide sequence ID" value="NZ_CP062983.1"/>
</dbReference>
<feature type="region of interest" description="Disordered" evidence="1">
    <location>
        <begin position="546"/>
        <end position="566"/>
    </location>
</feature>
<feature type="transmembrane region" description="Helical" evidence="2">
    <location>
        <begin position="153"/>
        <end position="174"/>
    </location>
</feature>
<dbReference type="Gene3D" id="2.60.40.10">
    <property type="entry name" value="Immunoglobulins"/>
    <property type="match status" value="1"/>
</dbReference>
<dbReference type="EMBL" id="CP062983">
    <property type="protein sequence ID" value="QPC80544.1"/>
    <property type="molecule type" value="Genomic_DNA"/>
</dbReference>
<dbReference type="InterPro" id="IPR011635">
    <property type="entry name" value="CARDB"/>
</dbReference>
<keyword evidence="2" id="KW-0812">Transmembrane</keyword>
<dbReference type="AlphaFoldDB" id="A0A7S8E552"/>
<keyword evidence="5" id="KW-1185">Reference proteome</keyword>
<organism evidence="4 5">
    <name type="scientific">Phototrophicus methaneseepsis</name>
    <dbReference type="NCBI Taxonomy" id="2710758"/>
    <lineage>
        <taxon>Bacteria</taxon>
        <taxon>Bacillati</taxon>
        <taxon>Chloroflexota</taxon>
        <taxon>Candidatus Thermofontia</taxon>
        <taxon>Phototrophicales</taxon>
        <taxon>Phototrophicaceae</taxon>
        <taxon>Phototrophicus</taxon>
    </lineage>
</organism>
<sequence>MAVLFSNFGSSRAFLQTLGDFLSLGANTVREIQEAIGLAGAEVRSTLNTLDGTIRDLMDEIEDKYQDNLNITIDSLDSATRNKLLEIESLMLSVNEVLKDDVRFLTDEARALLDDATLQIRQLSSDVKEDLQDVIFVAGETGAFLIDKTTETLITVGALVFLAFGVIVFVWLLFRSSSGLKGFAAALAYTLVIGYIGVFGALLLVPQFRAFVISSTGFGLKDRLESVTEQPDIFSIRPTEIIVGETTEIDIWGNSLMPNGEQPVVTIGDVALPITASDDRLVVDVSSLQENAQSSSVAVGMDFEIASDVVAVLTNPGLTRDLLESTTGPTLALDTRIGTVIDTNFDFSLVPTSVLVPTSIALTPVPTPISTPTGPITDRFPSRVIMDRAILNDIGFSPDFGIDVGDLVEVPNVNEIISLIPEGAAVMVMDYENFEDITAIVRVTIPQPPQTPPDLRVSSFTLNPSTSIKDDNVQAVITIQNAGQTEATNFNVVWRPTGAVNMTRSQNVTSLAGGATQTFTFNFAYPTVGTFTSVVELDTLNQVAESNEGNNSQQRNMTVQERPPRRAEVTVTFTSVTIIDDSETGEGELVLDFNVNGQTARYPNSGTKGINSGNSYSFTRTLSVTLQEGQNLNIFVNGREEDSGINGGDDDMGRVDVSFTSGQDWGSGSRSTQAQCSDGCYRIFYTISVRNLP</sequence>
<dbReference type="KEGG" id="pmet:G4Y79_12555"/>
<dbReference type="Proteomes" id="UP000594468">
    <property type="component" value="Chromosome"/>
</dbReference>
<accession>A0A7S8E552</accession>
<evidence type="ECO:0000259" key="3">
    <source>
        <dbReference type="Pfam" id="PF07705"/>
    </source>
</evidence>
<name>A0A7S8E552_9CHLR</name>
<proteinExistence type="predicted"/>
<evidence type="ECO:0000313" key="5">
    <source>
        <dbReference type="Proteomes" id="UP000594468"/>
    </source>
</evidence>
<feature type="compositionally biased region" description="Polar residues" evidence="1">
    <location>
        <begin position="546"/>
        <end position="559"/>
    </location>
</feature>
<keyword evidence="2" id="KW-0472">Membrane</keyword>
<feature type="transmembrane region" description="Helical" evidence="2">
    <location>
        <begin position="186"/>
        <end position="205"/>
    </location>
</feature>
<gene>
    <name evidence="4" type="ORF">G4Y79_12555</name>
</gene>